<dbReference type="Pfam" id="PF17957">
    <property type="entry name" value="Big_7"/>
    <property type="match status" value="1"/>
</dbReference>
<evidence type="ECO:0000313" key="9">
    <source>
        <dbReference type="Proteomes" id="UP001165653"/>
    </source>
</evidence>
<evidence type="ECO:0000256" key="5">
    <source>
        <dbReference type="SAM" id="SignalP"/>
    </source>
</evidence>
<dbReference type="Proteomes" id="UP001165653">
    <property type="component" value="Unassembled WGS sequence"/>
</dbReference>
<dbReference type="SUPFAM" id="SSF141072">
    <property type="entry name" value="CalX-like"/>
    <property type="match status" value="1"/>
</dbReference>
<dbReference type="InterPro" id="IPR029052">
    <property type="entry name" value="Metallo-depent_PP-like"/>
</dbReference>
<keyword evidence="3" id="KW-0106">Calcium</keyword>
<dbReference type="InterPro" id="IPR051918">
    <property type="entry name" value="STPP_CPPED1"/>
</dbReference>
<dbReference type="SUPFAM" id="SSF56300">
    <property type="entry name" value="Metallo-dependent phosphatases"/>
    <property type="match status" value="1"/>
</dbReference>
<organism evidence="8 9">
    <name type="scientific">Luteolibacter rhizosphaerae</name>
    <dbReference type="NCBI Taxonomy" id="2989719"/>
    <lineage>
        <taxon>Bacteria</taxon>
        <taxon>Pseudomonadati</taxon>
        <taxon>Verrucomicrobiota</taxon>
        <taxon>Verrucomicrobiia</taxon>
        <taxon>Verrucomicrobiales</taxon>
        <taxon>Verrucomicrobiaceae</taxon>
        <taxon>Luteolibacter</taxon>
    </lineage>
</organism>
<accession>A0ABT3G6C0</accession>
<evidence type="ECO:0000259" key="7">
    <source>
        <dbReference type="Pfam" id="PF03160"/>
    </source>
</evidence>
<dbReference type="EMBL" id="JAPDDR010000009">
    <property type="protein sequence ID" value="MCW1915382.1"/>
    <property type="molecule type" value="Genomic_DNA"/>
</dbReference>
<evidence type="ECO:0000313" key="8">
    <source>
        <dbReference type="EMBL" id="MCW1915382.1"/>
    </source>
</evidence>
<keyword evidence="2" id="KW-0677">Repeat</keyword>
<evidence type="ECO:0000256" key="4">
    <source>
        <dbReference type="SAM" id="MobiDB-lite"/>
    </source>
</evidence>
<dbReference type="InterPro" id="IPR004843">
    <property type="entry name" value="Calcineurin-like_PHP"/>
</dbReference>
<protein>
    <submittedName>
        <fullName evidence="8">Ig-like domain-containing protein</fullName>
    </submittedName>
</protein>
<sequence>MTFTFPARLLLLSAALSTTIHAAEFGTLRVTQLANNNNPLSHATPGISIAKGTGSTSGGNFESGANRGDYDMSFGSSNDVTGGVLLSSLAQRVRNDSATGGPATGDFFATSSSAINGTGDKYWLAIHWAEVDDSVEVNYDTSYAHLPYDEFIGGVVTNSVNNGEMSTLTGSPGIALGTQFVDLATPGGQYSLDINGLVPNASQVGVLLVTGVRNEDNFALSRANADGSFNIFCHDSGTNGASYENDGVGFAYLPVSAVGSNHLAAVGRVNGNASTDVAGGNFTVTKGGTGQWYLQIPGHSEATGTLIVSPEGGGTNNIDNIIATSWDAANNRWIIESRDLNGTAPQVPTLQNMANAAEDAFSFAFFSLAATGTNTAPTASIVSPAEEAIKVPVNAELRVNAGDVDGGNLQVTFHGRRVAAVEPSDSFSVVALPDTQFYSENTGGNRAAIFSAQTDWIVAEREAENIGFVLHLGDITQRGDNPATAAEEWANASNAMYRLENPATTFLAEGVPYIMAVGNHDQYPIGDAEGTTEWFNRYFGVHPETGINHFHDKSYYGGTSEPTKADNNYTLFTAGGMDFIVISFEYDTTPDTVDLDWADALLKAHPQRRGIVITHHMVNTGNPANFSTQGSAIYEALKDNPNLILMHGGHIHGEGRRTDTFQGRTVHSLLADYQGRSNGGDGWLRIMKFRPSLNRVDVQTYSPTLDQYETDGDSQFSIDIDLKNGMGPFSQIGQISTTPGQASLVWSGLEPGTRYEWYATVSDGIASVSTPVQSFITDGVDFEPRVEITSPANGTVASAPASIVLEADASDIDGSISRVEFYRGTTLIGQDDTAPYSVNWNGVSTGNYTIIAKAIDNEGNTGVAAPVSVLVTTEPAAPTAATASSAVIIPAWQVEAGTPAPRNFTAPGSNAGDIELKINGTAANYAAGVTLATPAGAGEARDNISLPYASASGKAWVSVLDNTNDNAADANPATAEENERTAVAYLPYSGGWTGASISANGDILSGNLPSGTSVVRSGDGLYVISGLSTSGNFMAFATGNGGTDGDNVLSIRKGQGQWFVQTRDNSSEEQNGAFNFLYIPSSTPGVLSGRIRANGTVTALNGQLATVGATLVDTSTHCDLTFGNGTQFNPSNCALFLTPDASDSSAAPDNLVSYSASGNAFRIFSQDLPQLAGNFQKIDMRFVAIPYAASAAVPTEVSIEGTDAIGGEYGEDRSMSFTVSRTGSTDTTLTVAYSTSGTAQAGLDFTAPPGFVQIPAGQGSAVVTIQILEDSAAEGDETVILTLIDGDFHELSAAVSATGTIKDRPLQAFLRAGGMSNPEADDDGDGSPNILEYYFGSPPEHATVQAVSVGEGSFTARFPRSKSATDVNAKVQWSTDLAGWHDSGASDGKRTGSIATRTVSPEMEDPETIEAVLTFPEGPAPAAVYLRLTVTP</sequence>
<dbReference type="Pfam" id="PF03160">
    <property type="entry name" value="Calx-beta"/>
    <property type="match status" value="1"/>
</dbReference>
<dbReference type="Gene3D" id="2.60.40.2030">
    <property type="match status" value="1"/>
</dbReference>
<evidence type="ECO:0000256" key="3">
    <source>
        <dbReference type="ARBA" id="ARBA00022837"/>
    </source>
</evidence>
<dbReference type="PANTHER" id="PTHR43143">
    <property type="entry name" value="METALLOPHOSPHOESTERASE, CALCINEURIN SUPERFAMILY"/>
    <property type="match status" value="1"/>
</dbReference>
<dbReference type="InterPro" id="IPR038081">
    <property type="entry name" value="CalX-like_sf"/>
</dbReference>
<feature type="domain" description="Calcineurin-like phosphoesterase" evidence="6">
    <location>
        <begin position="457"/>
        <end position="653"/>
    </location>
</feature>
<keyword evidence="9" id="KW-1185">Reference proteome</keyword>
<dbReference type="Gene3D" id="2.60.40.10">
    <property type="entry name" value="Immunoglobulins"/>
    <property type="match status" value="1"/>
</dbReference>
<name>A0ABT3G6C0_9BACT</name>
<dbReference type="Pfam" id="PF00149">
    <property type="entry name" value="Metallophos"/>
    <property type="match status" value="1"/>
</dbReference>
<feature type="domain" description="Calx-beta" evidence="7">
    <location>
        <begin position="1212"/>
        <end position="1285"/>
    </location>
</feature>
<reference evidence="8" key="1">
    <citation type="submission" date="2022-10" db="EMBL/GenBank/DDBJ databases">
        <title>Luteolibacter sp. GHJ8, whole genome shotgun sequencing project.</title>
        <authorList>
            <person name="Zhao G."/>
            <person name="Shen L."/>
        </authorList>
    </citation>
    <scope>NUCLEOTIDE SEQUENCE</scope>
    <source>
        <strain evidence="8">GHJ8</strain>
    </source>
</reference>
<feature type="signal peptide" evidence="5">
    <location>
        <begin position="1"/>
        <end position="22"/>
    </location>
</feature>
<evidence type="ECO:0000259" key="6">
    <source>
        <dbReference type="Pfam" id="PF00149"/>
    </source>
</evidence>
<keyword evidence="1 5" id="KW-0732">Signal</keyword>
<proteinExistence type="predicted"/>
<dbReference type="Gene3D" id="3.60.21.10">
    <property type="match status" value="1"/>
</dbReference>
<feature type="chain" id="PRO_5045170740" evidence="5">
    <location>
        <begin position="23"/>
        <end position="1432"/>
    </location>
</feature>
<evidence type="ECO:0000256" key="1">
    <source>
        <dbReference type="ARBA" id="ARBA00022729"/>
    </source>
</evidence>
<dbReference type="InterPro" id="IPR013783">
    <property type="entry name" value="Ig-like_fold"/>
</dbReference>
<dbReference type="RefSeq" id="WP_264514930.1">
    <property type="nucleotide sequence ID" value="NZ_JAPDDR010000009.1"/>
</dbReference>
<dbReference type="PANTHER" id="PTHR43143:SF5">
    <property type="entry name" value="SECRETED PROTEIN"/>
    <property type="match status" value="1"/>
</dbReference>
<evidence type="ECO:0000256" key="2">
    <source>
        <dbReference type="ARBA" id="ARBA00022737"/>
    </source>
</evidence>
<dbReference type="InterPro" id="IPR003644">
    <property type="entry name" value="Calx_beta"/>
</dbReference>
<feature type="region of interest" description="Disordered" evidence="4">
    <location>
        <begin position="1381"/>
        <end position="1405"/>
    </location>
</feature>
<comment type="caution">
    <text evidence="8">The sequence shown here is derived from an EMBL/GenBank/DDBJ whole genome shotgun (WGS) entry which is preliminary data.</text>
</comment>
<gene>
    <name evidence="8" type="ORF">OJ996_17490</name>
</gene>